<sequence>MNNSTKIILVGSLLSTLGIGGLAKAISTNQSQLPVVIIPQHHSSTQMTISKDKDVKIDENREQSDATNDDDTEVNDDKVPSSLGQVGEYGESIYDMAKANDWTKATANLTLLENAAKSLHTEIKGDNKTQLVQLDSKIAALKGTVTAKNRISAMRDANQVTLIAANITKEFEPKVPIEITLLDYYGRELEIWSATGNTSQLRTTASQMRRTWNAVRLSILARGGTAQVQKFDGLVASVEAAKSSKDYGRLATPVLDEVDNLEKVFK</sequence>
<dbReference type="EMBL" id="MRCB01000001">
    <property type="protein sequence ID" value="OKH26584.1"/>
    <property type="molecule type" value="Genomic_DNA"/>
</dbReference>
<evidence type="ECO:0000313" key="2">
    <source>
        <dbReference type="EMBL" id="OKH26584.1"/>
    </source>
</evidence>
<evidence type="ECO:0000256" key="1">
    <source>
        <dbReference type="SAM" id="MobiDB-lite"/>
    </source>
</evidence>
<proteinExistence type="predicted"/>
<evidence type="ECO:0000313" key="3">
    <source>
        <dbReference type="Proteomes" id="UP000186868"/>
    </source>
</evidence>
<dbReference type="AlphaFoldDB" id="A0A1U7HST0"/>
<comment type="caution">
    <text evidence="2">The sequence shown here is derived from an EMBL/GenBank/DDBJ whole genome shotgun (WGS) entry which is preliminary data.</text>
</comment>
<feature type="region of interest" description="Disordered" evidence="1">
    <location>
        <begin position="47"/>
        <end position="84"/>
    </location>
</feature>
<protein>
    <submittedName>
        <fullName evidence="2">Uncharacterized protein</fullName>
    </submittedName>
</protein>
<keyword evidence="3" id="KW-1185">Reference proteome</keyword>
<name>A0A1U7HST0_9CYAN</name>
<dbReference type="Proteomes" id="UP000186868">
    <property type="component" value="Unassembled WGS sequence"/>
</dbReference>
<gene>
    <name evidence="2" type="ORF">NIES593_00515</name>
</gene>
<reference evidence="2 3" key="1">
    <citation type="submission" date="2016-11" db="EMBL/GenBank/DDBJ databases">
        <title>Draft Genome Sequences of Nine Cyanobacterial Strains from Diverse Habitats.</title>
        <authorList>
            <person name="Zhu T."/>
            <person name="Hou S."/>
            <person name="Lu X."/>
            <person name="Hess W.R."/>
        </authorList>
    </citation>
    <scope>NUCLEOTIDE SEQUENCE [LARGE SCALE GENOMIC DNA]</scope>
    <source>
        <strain evidence="2 3">NIES-593</strain>
    </source>
</reference>
<dbReference type="RefSeq" id="WP_073597726.1">
    <property type="nucleotide sequence ID" value="NZ_MRCB01000001.1"/>
</dbReference>
<dbReference type="OrthoDB" id="507835at2"/>
<organism evidence="2 3">
    <name type="scientific">Hydrococcus rivularis NIES-593</name>
    <dbReference type="NCBI Taxonomy" id="1921803"/>
    <lineage>
        <taxon>Bacteria</taxon>
        <taxon>Bacillati</taxon>
        <taxon>Cyanobacteriota</taxon>
        <taxon>Cyanophyceae</taxon>
        <taxon>Pleurocapsales</taxon>
        <taxon>Hydrococcaceae</taxon>
        <taxon>Hydrococcus</taxon>
    </lineage>
</organism>
<feature type="compositionally biased region" description="Basic and acidic residues" evidence="1">
    <location>
        <begin position="50"/>
        <end position="64"/>
    </location>
</feature>
<dbReference type="STRING" id="1921803.NIES593_00515"/>
<accession>A0A1U7HST0</accession>